<evidence type="ECO:0000313" key="4">
    <source>
        <dbReference type="Proteomes" id="UP001141327"/>
    </source>
</evidence>
<dbReference type="Proteomes" id="UP001141327">
    <property type="component" value="Unassembled WGS sequence"/>
</dbReference>
<evidence type="ECO:0000313" key="3">
    <source>
        <dbReference type="EMBL" id="KAJ4458857.1"/>
    </source>
</evidence>
<proteinExistence type="predicted"/>
<feature type="region of interest" description="Disordered" evidence="1">
    <location>
        <begin position="273"/>
        <end position="332"/>
    </location>
</feature>
<organism evidence="3 4">
    <name type="scientific">Paratrimastix pyriformis</name>
    <dbReference type="NCBI Taxonomy" id="342808"/>
    <lineage>
        <taxon>Eukaryota</taxon>
        <taxon>Metamonada</taxon>
        <taxon>Preaxostyla</taxon>
        <taxon>Paratrimastigidae</taxon>
        <taxon>Paratrimastix</taxon>
    </lineage>
</organism>
<gene>
    <name evidence="3" type="ORF">PAPYR_5386</name>
</gene>
<dbReference type="SUPFAM" id="SSF81383">
    <property type="entry name" value="F-box domain"/>
    <property type="match status" value="1"/>
</dbReference>
<evidence type="ECO:0000256" key="1">
    <source>
        <dbReference type="SAM" id="MobiDB-lite"/>
    </source>
</evidence>
<comment type="caution">
    <text evidence="3">The sequence shown here is derived from an EMBL/GenBank/DDBJ whole genome shotgun (WGS) entry which is preliminary data.</text>
</comment>
<dbReference type="InterPro" id="IPR036047">
    <property type="entry name" value="F-box-like_dom_sf"/>
</dbReference>
<feature type="domain" description="F-box" evidence="2">
    <location>
        <begin position="5"/>
        <end position="51"/>
    </location>
</feature>
<dbReference type="Gene3D" id="1.20.1280.50">
    <property type="match status" value="1"/>
</dbReference>
<dbReference type="EMBL" id="JAPMOS010000025">
    <property type="protein sequence ID" value="KAJ4458857.1"/>
    <property type="molecule type" value="Genomic_DNA"/>
</dbReference>
<reference evidence="3" key="1">
    <citation type="journal article" date="2022" name="bioRxiv">
        <title>Genomics of Preaxostyla Flagellates Illuminates Evolutionary Transitions and the Path Towards Mitochondrial Loss.</title>
        <authorList>
            <person name="Novak L.V.F."/>
            <person name="Treitli S.C."/>
            <person name="Pyrih J."/>
            <person name="Halakuc P."/>
            <person name="Pipaliya S.V."/>
            <person name="Vacek V."/>
            <person name="Brzon O."/>
            <person name="Soukal P."/>
            <person name="Eme L."/>
            <person name="Dacks J.B."/>
            <person name="Karnkowska A."/>
            <person name="Elias M."/>
            <person name="Hampl V."/>
        </authorList>
    </citation>
    <scope>NUCLEOTIDE SEQUENCE</scope>
    <source>
        <strain evidence="3">RCP-MX</strain>
    </source>
</reference>
<protein>
    <recommendedName>
        <fullName evidence="2">F-box domain-containing protein</fullName>
    </recommendedName>
</protein>
<name>A0ABQ8UKB4_9EUKA</name>
<dbReference type="InterPro" id="IPR001810">
    <property type="entry name" value="F-box_dom"/>
</dbReference>
<dbReference type="PROSITE" id="PS50181">
    <property type="entry name" value="FBOX"/>
    <property type="match status" value="1"/>
</dbReference>
<dbReference type="Gene3D" id="2.60.120.920">
    <property type="match status" value="1"/>
</dbReference>
<accession>A0ABQ8UKB4</accession>
<dbReference type="Pfam" id="PF12937">
    <property type="entry name" value="F-box-like"/>
    <property type="match status" value="1"/>
</dbReference>
<dbReference type="SUPFAM" id="SSF49899">
    <property type="entry name" value="Concanavalin A-like lectins/glucanases"/>
    <property type="match status" value="1"/>
</dbReference>
<dbReference type="InterPro" id="IPR043136">
    <property type="entry name" value="B30.2/SPRY_sf"/>
</dbReference>
<evidence type="ECO:0000259" key="2">
    <source>
        <dbReference type="PROSITE" id="PS50181"/>
    </source>
</evidence>
<sequence>MDLMCEALSILPSELKCCILSYLNPPDIAQMLLVNHEFSRLGHCDTVWQAICLRILPGVQHYRSTWLSEVSWKDFFRIIQNPWDPACFLQQETALCPAQLAVRKIGSSNHSFQCSRGYHRGTHYWEVRVDALHSTDVFVGICPDGVLTTTTWLADCPGAVCYNQSGRIYLRARPSPWGCASAEGTQSGCCSASRPQLHPTLALHSPLLRSPYPSPRPIPAAAAPAVSFFVNGACQTTITGLPWARYVPAASLLYPGDALTLLWHPTVRPPPLERVAPPEISTTASAQPPPPEGPLSLGPRAPEVEALPGPVAPAPERSLADPPTLEPPVPNG</sequence>
<dbReference type="InterPro" id="IPR013320">
    <property type="entry name" value="ConA-like_dom_sf"/>
</dbReference>
<keyword evidence="4" id="KW-1185">Reference proteome</keyword>